<dbReference type="RefSeq" id="WP_160052539.1">
    <property type="nucleotide sequence ID" value="NZ_BMQX01000002.1"/>
</dbReference>
<organism evidence="6 7">
    <name type="scientific">Shewanella litoralis</name>
    <dbReference type="NCBI Taxonomy" id="2282700"/>
    <lineage>
        <taxon>Bacteria</taxon>
        <taxon>Pseudomonadati</taxon>
        <taxon>Pseudomonadota</taxon>
        <taxon>Gammaproteobacteria</taxon>
        <taxon>Alteromonadales</taxon>
        <taxon>Shewanellaceae</taxon>
        <taxon>Shewanella</taxon>
    </lineage>
</organism>
<dbReference type="Gene3D" id="3.40.50.180">
    <property type="entry name" value="Methylesterase CheB, C-terminal domain"/>
    <property type="match status" value="1"/>
</dbReference>
<keyword evidence="1 4" id="KW-0378">Hydrolase</keyword>
<dbReference type="InterPro" id="IPR000673">
    <property type="entry name" value="Sig_transdc_resp-reg_Me-estase"/>
</dbReference>
<dbReference type="SUPFAM" id="SSF52738">
    <property type="entry name" value="Methylesterase CheB, C-terminal domain"/>
    <property type="match status" value="1"/>
</dbReference>
<dbReference type="PANTHER" id="PTHR42872">
    <property type="entry name" value="PROTEIN-GLUTAMATE METHYLESTERASE/PROTEIN-GLUTAMINE GLUTAMINASE"/>
    <property type="match status" value="1"/>
</dbReference>
<evidence type="ECO:0000256" key="3">
    <source>
        <dbReference type="ARBA" id="ARBA00048267"/>
    </source>
</evidence>
<feature type="active site" evidence="4">
    <location>
        <position position="55"/>
    </location>
</feature>
<reference evidence="7" key="1">
    <citation type="journal article" date="2019" name="Int. J. Syst. Evol. Microbiol.">
        <title>The Global Catalogue of Microorganisms (GCM) 10K type strain sequencing project: providing services to taxonomists for standard genome sequencing and annotation.</title>
        <authorList>
            <consortium name="The Broad Institute Genomics Platform"/>
            <consortium name="The Broad Institute Genome Sequencing Center for Infectious Disease"/>
            <person name="Wu L."/>
            <person name="Ma J."/>
        </authorList>
    </citation>
    <scope>NUCLEOTIDE SEQUENCE [LARGE SCALE GENOMIC DNA]</scope>
    <source>
        <strain evidence="7">JCM 32306</strain>
    </source>
</reference>
<evidence type="ECO:0000256" key="1">
    <source>
        <dbReference type="ARBA" id="ARBA00022801"/>
    </source>
</evidence>
<protein>
    <recommendedName>
        <fullName evidence="2">protein-glutamate methylesterase</fullName>
        <ecNumber evidence="2">3.1.1.61</ecNumber>
    </recommendedName>
</protein>
<comment type="catalytic activity">
    <reaction evidence="3">
        <text>[protein]-L-glutamate 5-O-methyl ester + H2O = L-glutamyl-[protein] + methanol + H(+)</text>
        <dbReference type="Rhea" id="RHEA:23236"/>
        <dbReference type="Rhea" id="RHEA-COMP:10208"/>
        <dbReference type="Rhea" id="RHEA-COMP:10311"/>
        <dbReference type="ChEBI" id="CHEBI:15377"/>
        <dbReference type="ChEBI" id="CHEBI:15378"/>
        <dbReference type="ChEBI" id="CHEBI:17790"/>
        <dbReference type="ChEBI" id="CHEBI:29973"/>
        <dbReference type="ChEBI" id="CHEBI:82795"/>
        <dbReference type="EC" id="3.1.1.61"/>
    </reaction>
</comment>
<dbReference type="InterPro" id="IPR035909">
    <property type="entry name" value="CheB_C"/>
</dbReference>
<feature type="domain" description="CheB-type methylesterase" evidence="5">
    <location>
        <begin position="16"/>
        <end position="158"/>
    </location>
</feature>
<evidence type="ECO:0000256" key="2">
    <source>
        <dbReference type="ARBA" id="ARBA00039140"/>
    </source>
</evidence>
<name>A0ABQ2R1B7_9GAMM</name>
<dbReference type="PANTHER" id="PTHR42872:SF6">
    <property type="entry name" value="PROTEIN-GLUTAMATE METHYLESTERASE_PROTEIN-GLUTAMINE GLUTAMINASE"/>
    <property type="match status" value="1"/>
</dbReference>
<dbReference type="CDD" id="cd16434">
    <property type="entry name" value="CheB-CheR_fusion"/>
    <property type="match status" value="1"/>
</dbReference>
<gene>
    <name evidence="6" type="ORF">GCM10009411_05760</name>
</gene>
<evidence type="ECO:0000256" key="4">
    <source>
        <dbReference type="PROSITE-ProRule" id="PRU00050"/>
    </source>
</evidence>
<dbReference type="EC" id="3.1.1.61" evidence="2"/>
<accession>A0ABQ2R1B7</accession>
<evidence type="ECO:0000313" key="7">
    <source>
        <dbReference type="Proteomes" id="UP000619118"/>
    </source>
</evidence>
<proteinExistence type="predicted"/>
<feature type="active site" evidence="4">
    <location>
        <position position="149"/>
    </location>
</feature>
<dbReference type="PROSITE" id="PS50122">
    <property type="entry name" value="CHEB"/>
    <property type="match status" value="1"/>
</dbReference>
<sequence length="158" mass="16918">MSEEQKPDLKTSTNNQPPKLIVVGVGASAGGLEALQSLLSNMPTDSGMALVVAQHLSPSYKSMMTELLEKESTISVVTAIDNAQIEPNKVYICPPNSNIEITANDRIKLLSYPDVRHTPRPSVDMLFESIAEHKNDFAIGVVLSGTGTDGSPGADYTF</sequence>
<dbReference type="Proteomes" id="UP000619118">
    <property type="component" value="Unassembled WGS sequence"/>
</dbReference>
<dbReference type="Pfam" id="PF01339">
    <property type="entry name" value="CheB_methylest"/>
    <property type="match status" value="1"/>
</dbReference>
<evidence type="ECO:0000259" key="5">
    <source>
        <dbReference type="PROSITE" id="PS50122"/>
    </source>
</evidence>
<feature type="active site" evidence="4">
    <location>
        <position position="28"/>
    </location>
</feature>
<comment type="caution">
    <text evidence="6">The sequence shown here is derived from an EMBL/GenBank/DDBJ whole genome shotgun (WGS) entry which is preliminary data.</text>
</comment>
<evidence type="ECO:0000313" key="6">
    <source>
        <dbReference type="EMBL" id="GGQ07570.1"/>
    </source>
</evidence>
<dbReference type="EMBL" id="BMQX01000002">
    <property type="protein sequence ID" value="GGQ07570.1"/>
    <property type="molecule type" value="Genomic_DNA"/>
</dbReference>
<keyword evidence="4" id="KW-0145">Chemotaxis</keyword>
<keyword evidence="7" id="KW-1185">Reference proteome</keyword>